<dbReference type="Gene3D" id="3.40.309.10">
    <property type="entry name" value="Aldehyde Dehydrogenase, Chain A, domain 2"/>
    <property type="match status" value="1"/>
</dbReference>
<dbReference type="GO" id="GO:0009898">
    <property type="term" value="C:cytoplasmic side of plasma membrane"/>
    <property type="evidence" value="ECO:0007669"/>
    <property type="project" value="TreeGrafter"/>
</dbReference>
<organism evidence="9 10">
    <name type="scientific">Legionella antarctica</name>
    <dbReference type="NCBI Taxonomy" id="2708020"/>
    <lineage>
        <taxon>Bacteria</taxon>
        <taxon>Pseudomonadati</taxon>
        <taxon>Pseudomonadota</taxon>
        <taxon>Gammaproteobacteria</taxon>
        <taxon>Legionellales</taxon>
        <taxon>Legionellaceae</taxon>
        <taxon>Legionella</taxon>
    </lineage>
</organism>
<accession>A0A6F8T4U6</accession>
<comment type="catalytic activity">
    <reaction evidence="6">
        <text>N-succinyl-L-glutamate 5-semialdehyde + NAD(+) + H2O = N-succinyl-L-glutamate + NADH + 2 H(+)</text>
        <dbReference type="Rhea" id="RHEA:10812"/>
        <dbReference type="ChEBI" id="CHEBI:15377"/>
        <dbReference type="ChEBI" id="CHEBI:15378"/>
        <dbReference type="ChEBI" id="CHEBI:57540"/>
        <dbReference type="ChEBI" id="CHEBI:57945"/>
        <dbReference type="ChEBI" id="CHEBI:58520"/>
        <dbReference type="ChEBI" id="CHEBI:58763"/>
        <dbReference type="EC" id="1.2.1.71"/>
    </reaction>
</comment>
<proteinExistence type="inferred from homology"/>
<evidence type="ECO:0000256" key="1">
    <source>
        <dbReference type="ARBA" id="ARBA00004786"/>
    </source>
</evidence>
<dbReference type="GO" id="GO:0003842">
    <property type="term" value="F:L-glutamate gamma-semialdehyde dehydrogenase activity"/>
    <property type="evidence" value="ECO:0007669"/>
    <property type="project" value="UniProtKB-EC"/>
</dbReference>
<reference evidence="9" key="1">
    <citation type="journal article" date="2020" name="Microbiol. Resour. Announc.">
        <title>Complete Genome Sequence of Novel Psychrotolerant Legionella Strain TUM19329, Isolated from Antarctic Lake Sediment.</title>
        <authorList>
            <person name="Shimada S."/>
            <person name="Nakai R."/>
            <person name="Aoki K."/>
            <person name="Shimoeda N."/>
            <person name="Ohno G."/>
            <person name="Miyazaki Y."/>
            <person name="Kudoh S."/>
            <person name="Imura S."/>
            <person name="Watanabe K."/>
            <person name="Ishii Y."/>
            <person name="Tateda K."/>
        </authorList>
    </citation>
    <scope>NUCLEOTIDE SEQUENCE [LARGE SCALE GENOMIC DNA]</scope>
    <source>
        <strain evidence="9">TUM19329</strain>
    </source>
</reference>
<dbReference type="GO" id="GO:0019544">
    <property type="term" value="P:L-arginine catabolic process to L-glutamate"/>
    <property type="evidence" value="ECO:0007669"/>
    <property type="project" value="UniProtKB-UniRule"/>
</dbReference>
<keyword evidence="2 6" id="KW-0056">Arginine metabolism</keyword>
<dbReference type="InterPro" id="IPR017649">
    <property type="entry name" value="SuccinylGlu_semiald_DH_AstD"/>
</dbReference>
<keyword evidence="4 6" id="KW-0520">NAD</keyword>
<evidence type="ECO:0000256" key="5">
    <source>
        <dbReference type="ARBA" id="ARBA00048142"/>
    </source>
</evidence>
<sequence>MSKFRIIQSKGQYIQGSWVKGTGSILESINPAYGTLLWQGSNASEHEIVSASFVANQALASWSSLSFEQRAHYAKKFSQQVEKNRGEIAQLISMETGKPLWESQTEVMAVIGKINLSIQAYQERTWTKKSSSPDANACLRFKPQGVVVVLGAFNFPAHLSNGHIVPALLAGNTILYKPSELAPAVAELMIQCWHDAGLPAGVLNCLQGDAACGKTLLSQNIQGVYFTGSYPTGLRIHQQFSQRPEVILALEMGGNNPLVIDKINNLNAAVYQTILSTLITSGQRCTCARRVIIPNSHQGDEFLKRFVKACTSLRVGPFDNQPEPFMGPVISHIHAVKHLHTQQKLVESGGELVLPMKLLAECTGLLSPGVIDMTQVKNPNDEEVFAPFVQIYRYDDFEQAIELANQTRYGLCAGLLSDNESNYQHFYHSIRAGLINWNRPTTGAASNLPFGGVGLSGNHRPSAYFAADYCSYPVASMEQPLLNTPASLLPGIVLE</sequence>
<dbReference type="CDD" id="cd07095">
    <property type="entry name" value="ALDH_SGSD_AstD"/>
    <property type="match status" value="1"/>
</dbReference>
<dbReference type="PANTHER" id="PTHR42862:SF1">
    <property type="entry name" value="DELTA-1-PYRROLINE-5-CARBOXYLATE DEHYDROGENASE 2, ISOFORM A-RELATED"/>
    <property type="match status" value="1"/>
</dbReference>
<dbReference type="GO" id="GO:0019545">
    <property type="term" value="P:L-arginine catabolic process to succinate"/>
    <property type="evidence" value="ECO:0007669"/>
    <property type="project" value="UniProtKB-UniRule"/>
</dbReference>
<dbReference type="SUPFAM" id="SSF53720">
    <property type="entry name" value="ALDH-like"/>
    <property type="match status" value="1"/>
</dbReference>
<dbReference type="InterPro" id="IPR016162">
    <property type="entry name" value="Ald_DH_N"/>
</dbReference>
<dbReference type="InterPro" id="IPR016160">
    <property type="entry name" value="Ald_DH_CS_CYS"/>
</dbReference>
<evidence type="ECO:0000256" key="7">
    <source>
        <dbReference type="PROSITE-ProRule" id="PRU10007"/>
    </source>
</evidence>
<dbReference type="PROSITE" id="PS00070">
    <property type="entry name" value="ALDEHYDE_DEHYDR_CYS"/>
    <property type="match status" value="1"/>
</dbReference>
<dbReference type="Pfam" id="PF00171">
    <property type="entry name" value="Aldedh"/>
    <property type="match status" value="1"/>
</dbReference>
<evidence type="ECO:0000256" key="4">
    <source>
        <dbReference type="ARBA" id="ARBA00023027"/>
    </source>
</evidence>
<dbReference type="PROSITE" id="PS00687">
    <property type="entry name" value="ALDEHYDE_DEHYDR_GLU"/>
    <property type="match status" value="1"/>
</dbReference>
<dbReference type="InterPro" id="IPR015590">
    <property type="entry name" value="Aldehyde_DH_dom"/>
</dbReference>
<protein>
    <recommendedName>
        <fullName evidence="6">N-succinylglutamate 5-semialdehyde dehydrogenase</fullName>
        <ecNumber evidence="6">1.2.1.71</ecNumber>
    </recommendedName>
    <alternativeName>
        <fullName evidence="6">Succinylglutamic semialdehyde dehydrogenase</fullName>
        <shortName evidence="6">SGSD</shortName>
    </alternativeName>
</protein>
<comment type="pathway">
    <text evidence="1">Amino-acid degradation; L-proline degradation into L-glutamate; L-glutamate from L-proline: step 2/2.</text>
</comment>
<dbReference type="NCBIfam" id="TIGR03240">
    <property type="entry name" value="arg_catab_astD"/>
    <property type="match status" value="1"/>
</dbReference>
<dbReference type="GO" id="GO:0010133">
    <property type="term" value="P:L-proline catabolic process to L-glutamate"/>
    <property type="evidence" value="ECO:0007669"/>
    <property type="project" value="TreeGrafter"/>
</dbReference>
<dbReference type="HAMAP" id="MF_01174">
    <property type="entry name" value="Aldedh_AstD"/>
    <property type="match status" value="1"/>
</dbReference>
<comment type="catalytic activity">
    <reaction evidence="5">
        <text>L-glutamate 5-semialdehyde + NAD(+) + H2O = L-glutamate + NADH + 2 H(+)</text>
        <dbReference type="Rhea" id="RHEA:30235"/>
        <dbReference type="ChEBI" id="CHEBI:15377"/>
        <dbReference type="ChEBI" id="CHEBI:15378"/>
        <dbReference type="ChEBI" id="CHEBI:29985"/>
        <dbReference type="ChEBI" id="CHEBI:57540"/>
        <dbReference type="ChEBI" id="CHEBI:57945"/>
        <dbReference type="ChEBI" id="CHEBI:58066"/>
        <dbReference type="EC" id="1.2.1.88"/>
    </reaction>
</comment>
<keyword evidence="10" id="KW-1185">Reference proteome</keyword>
<evidence type="ECO:0000256" key="2">
    <source>
        <dbReference type="ARBA" id="ARBA00022503"/>
    </source>
</evidence>
<comment type="similarity">
    <text evidence="6">Belongs to the aldehyde dehydrogenase family. AstD subfamily.</text>
</comment>
<dbReference type="KEGG" id="lant:TUM19329_17890"/>
<feature type="binding site" evidence="6">
    <location>
        <begin position="228"/>
        <end position="233"/>
    </location>
    <ligand>
        <name>NAD(+)</name>
        <dbReference type="ChEBI" id="CHEBI:57540"/>
    </ligand>
</feature>
<dbReference type="InterPro" id="IPR050485">
    <property type="entry name" value="Proline_metab_enzyme"/>
</dbReference>
<feature type="active site" evidence="6 7">
    <location>
        <position position="251"/>
    </location>
</feature>
<dbReference type="UniPathway" id="UPA00185">
    <property type="reaction ID" value="UER00282"/>
</dbReference>
<gene>
    <name evidence="6 9" type="primary">astD</name>
    <name evidence="9" type="ORF">TUM19329_17890</name>
</gene>
<name>A0A6F8T4U6_9GAMM</name>
<keyword evidence="3 6" id="KW-0560">Oxidoreductase</keyword>
<evidence type="ECO:0000259" key="8">
    <source>
        <dbReference type="Pfam" id="PF00171"/>
    </source>
</evidence>
<evidence type="ECO:0000256" key="3">
    <source>
        <dbReference type="ARBA" id="ARBA00023002"/>
    </source>
</evidence>
<dbReference type="RefSeq" id="WP_173237035.1">
    <property type="nucleotide sequence ID" value="NZ_AP022839.1"/>
</dbReference>
<dbReference type="GO" id="GO:0043824">
    <property type="term" value="F:succinylglutamate-semialdehyde dehydrogenase activity"/>
    <property type="evidence" value="ECO:0007669"/>
    <property type="project" value="UniProtKB-EC"/>
</dbReference>
<feature type="domain" description="Aldehyde dehydrogenase" evidence="8">
    <location>
        <begin position="18"/>
        <end position="463"/>
    </location>
</feature>
<dbReference type="Proteomes" id="UP000502894">
    <property type="component" value="Chromosome"/>
</dbReference>
<evidence type="ECO:0000313" key="10">
    <source>
        <dbReference type="Proteomes" id="UP000502894"/>
    </source>
</evidence>
<dbReference type="Gene3D" id="3.40.605.10">
    <property type="entry name" value="Aldehyde Dehydrogenase, Chain A, domain 1"/>
    <property type="match status" value="1"/>
</dbReference>
<dbReference type="NCBIfam" id="NF006992">
    <property type="entry name" value="PRK09457.1"/>
    <property type="match status" value="1"/>
</dbReference>
<feature type="active site" evidence="6">
    <location>
        <position position="285"/>
    </location>
</feature>
<comment type="pathway">
    <text evidence="6">Amino-acid degradation; L-arginine degradation via AST pathway; L-glutamate and succinate from L-arginine: step 4/5.</text>
</comment>
<dbReference type="InterPro" id="IPR016161">
    <property type="entry name" value="Ald_DH/histidinol_DH"/>
</dbReference>
<evidence type="ECO:0000313" key="9">
    <source>
        <dbReference type="EMBL" id="BCA95428.1"/>
    </source>
</evidence>
<dbReference type="InterPro" id="IPR029510">
    <property type="entry name" value="Ald_DH_CS_GLU"/>
</dbReference>
<dbReference type="InterPro" id="IPR016163">
    <property type="entry name" value="Ald_DH_C"/>
</dbReference>
<dbReference type="EC" id="1.2.1.71" evidence="6"/>
<evidence type="ECO:0000256" key="6">
    <source>
        <dbReference type="HAMAP-Rule" id="MF_01174"/>
    </source>
</evidence>
<dbReference type="FunFam" id="3.40.605.10:FF:000010">
    <property type="entry name" value="N-succinylglutamate 5-semialdehyde dehydrogenase"/>
    <property type="match status" value="1"/>
</dbReference>
<dbReference type="AlphaFoldDB" id="A0A6F8T4U6"/>
<dbReference type="PANTHER" id="PTHR42862">
    <property type="entry name" value="DELTA-1-PYRROLINE-5-CARBOXYLATE DEHYDROGENASE 1, ISOFORM A-RELATED"/>
    <property type="match status" value="1"/>
</dbReference>
<dbReference type="EMBL" id="AP022839">
    <property type="protein sequence ID" value="BCA95428.1"/>
    <property type="molecule type" value="Genomic_DNA"/>
</dbReference>
<comment type="function">
    <text evidence="6">Catalyzes the NAD-dependent reduction of succinylglutamate semialdehyde into succinylglutamate.</text>
</comment>